<gene>
    <name evidence="2" type="ORF">FAZ15_00720</name>
</gene>
<dbReference type="InterPro" id="IPR020471">
    <property type="entry name" value="AKR"/>
</dbReference>
<dbReference type="RefSeq" id="WP_136899153.1">
    <property type="nucleotide sequence ID" value="NZ_SUME01000001.1"/>
</dbReference>
<comment type="caution">
    <text evidence="2">The sequence shown here is derived from an EMBL/GenBank/DDBJ whole genome shotgun (WGS) entry which is preliminary data.</text>
</comment>
<dbReference type="InterPro" id="IPR036812">
    <property type="entry name" value="NAD(P)_OxRdtase_dom_sf"/>
</dbReference>
<evidence type="ECO:0000313" key="3">
    <source>
        <dbReference type="Proteomes" id="UP000306808"/>
    </source>
</evidence>
<feature type="domain" description="NADP-dependent oxidoreductase" evidence="1">
    <location>
        <begin position="15"/>
        <end position="272"/>
    </location>
</feature>
<dbReference type="Proteomes" id="UP000306808">
    <property type="component" value="Unassembled WGS sequence"/>
</dbReference>
<reference evidence="2 3" key="1">
    <citation type="submission" date="2019-04" db="EMBL/GenBank/DDBJ databases">
        <title>Sphingobacterium olei sp. nov., isolated from oil-contaminated soil.</title>
        <authorList>
            <person name="Liu B."/>
        </authorList>
    </citation>
    <scope>NUCLEOTIDE SEQUENCE [LARGE SCALE GENOMIC DNA]</scope>
    <source>
        <strain evidence="2 3">HAL-9</strain>
    </source>
</reference>
<dbReference type="CDD" id="cd19086">
    <property type="entry name" value="AKR_AKR11C1"/>
    <property type="match status" value="1"/>
</dbReference>
<dbReference type="Pfam" id="PF00248">
    <property type="entry name" value="Aldo_ket_red"/>
    <property type="match status" value="1"/>
</dbReference>
<dbReference type="AlphaFoldDB" id="A0A4U0P606"/>
<dbReference type="GO" id="GO:0016491">
    <property type="term" value="F:oxidoreductase activity"/>
    <property type="evidence" value="ECO:0007669"/>
    <property type="project" value="InterPro"/>
</dbReference>
<organism evidence="2 3">
    <name type="scientific">Sphingobacterium olei</name>
    <dbReference type="NCBI Taxonomy" id="2571155"/>
    <lineage>
        <taxon>Bacteria</taxon>
        <taxon>Pseudomonadati</taxon>
        <taxon>Bacteroidota</taxon>
        <taxon>Sphingobacteriia</taxon>
        <taxon>Sphingobacteriales</taxon>
        <taxon>Sphingobacteriaceae</taxon>
        <taxon>Sphingobacterium</taxon>
    </lineage>
</organism>
<dbReference type="EMBL" id="SUME01000001">
    <property type="protein sequence ID" value="TJZ62866.1"/>
    <property type="molecule type" value="Genomic_DNA"/>
</dbReference>
<proteinExistence type="predicted"/>
<protein>
    <submittedName>
        <fullName evidence="2">Aldo/keto reductase</fullName>
    </submittedName>
</protein>
<accession>A0A4U0P606</accession>
<evidence type="ECO:0000313" key="2">
    <source>
        <dbReference type="EMBL" id="TJZ62866.1"/>
    </source>
</evidence>
<evidence type="ECO:0000259" key="1">
    <source>
        <dbReference type="Pfam" id="PF00248"/>
    </source>
</evidence>
<dbReference type="SUPFAM" id="SSF51430">
    <property type="entry name" value="NAD(P)-linked oxidoreductase"/>
    <property type="match status" value="1"/>
</dbReference>
<keyword evidence="3" id="KW-1185">Reference proteome</keyword>
<dbReference type="InterPro" id="IPR023210">
    <property type="entry name" value="NADP_OxRdtase_dom"/>
</dbReference>
<dbReference type="InterPro" id="IPR053135">
    <property type="entry name" value="AKR2_Oxidoreductase"/>
</dbReference>
<sequence>MQYNNLGQSDLKISEIGFGNMSLEGGASKANIDLIAEAFDHGINYFDTADLYENGLNEELIGKAVNTFRDRVVLATKVGNEWRSDGSGWDWNPRKDYILRMVDKSLQRLKTDYIDVYQLHGGTKEDPIDEVVEAFELLVEAGKIKYYGISSIRPNVFTQYLNKSNIVSNMMQYSLLDRRPERYFEIFEAHNTSIISRGSLAQGLLLDKKAKPYLGYELGEIELLNGSVGKLGRQLEVSKQAIALAYVLQHDVVASAVVGIRTANQMKELWLAYRDLEKLRNQDLSMLLTDLQPIHYTGHLS</sequence>
<dbReference type="PANTHER" id="PTHR43312">
    <property type="entry name" value="D-THREO-ALDOSE 1-DEHYDROGENASE"/>
    <property type="match status" value="1"/>
</dbReference>
<dbReference type="PRINTS" id="PR00069">
    <property type="entry name" value="ALDKETRDTASE"/>
</dbReference>
<dbReference type="OrthoDB" id="9773828at2"/>
<dbReference type="PANTHER" id="PTHR43312:SF1">
    <property type="entry name" value="NADP-DEPENDENT OXIDOREDUCTASE DOMAIN-CONTAINING PROTEIN"/>
    <property type="match status" value="1"/>
</dbReference>
<name>A0A4U0P606_9SPHI</name>
<dbReference type="Gene3D" id="3.20.20.100">
    <property type="entry name" value="NADP-dependent oxidoreductase domain"/>
    <property type="match status" value="1"/>
</dbReference>